<evidence type="ECO:0000256" key="2">
    <source>
        <dbReference type="SAM" id="Phobius"/>
    </source>
</evidence>
<feature type="transmembrane region" description="Helical" evidence="2">
    <location>
        <begin position="12"/>
        <end position="31"/>
    </location>
</feature>
<dbReference type="GO" id="GO:0009897">
    <property type="term" value="C:external side of plasma membrane"/>
    <property type="evidence" value="ECO:0007669"/>
    <property type="project" value="TreeGrafter"/>
</dbReference>
<accession>A0A3P9B430</accession>
<dbReference type="Ensembl" id="ENSMZET00005004859.1">
    <property type="protein sequence ID" value="ENSMZEP00005004655.1"/>
    <property type="gene ID" value="ENSMZEG00005003588.1"/>
</dbReference>
<organism evidence="3 4">
    <name type="scientific">Maylandia zebra</name>
    <name type="common">zebra mbuna</name>
    <dbReference type="NCBI Taxonomy" id="106582"/>
    <lineage>
        <taxon>Eukaryota</taxon>
        <taxon>Metazoa</taxon>
        <taxon>Chordata</taxon>
        <taxon>Craniata</taxon>
        <taxon>Vertebrata</taxon>
        <taxon>Euteleostomi</taxon>
        <taxon>Actinopterygii</taxon>
        <taxon>Neopterygii</taxon>
        <taxon>Teleostei</taxon>
        <taxon>Neoteleostei</taxon>
        <taxon>Acanthomorphata</taxon>
        <taxon>Ovalentaria</taxon>
        <taxon>Cichlomorphae</taxon>
        <taxon>Cichliformes</taxon>
        <taxon>Cichlidae</taxon>
        <taxon>African cichlids</taxon>
        <taxon>Pseudocrenilabrinae</taxon>
        <taxon>Haplochromini</taxon>
        <taxon>Maylandia</taxon>
        <taxon>Maylandia zebra complex</taxon>
    </lineage>
</organism>
<dbReference type="GO" id="GO:0033627">
    <property type="term" value="P:cell adhesion mediated by integrin"/>
    <property type="evidence" value="ECO:0007669"/>
    <property type="project" value="TreeGrafter"/>
</dbReference>
<dbReference type="GO" id="GO:0098609">
    <property type="term" value="P:cell-cell adhesion"/>
    <property type="evidence" value="ECO:0007669"/>
    <property type="project" value="TreeGrafter"/>
</dbReference>
<evidence type="ECO:0008006" key="5">
    <source>
        <dbReference type="Google" id="ProtNLM"/>
    </source>
</evidence>
<proteinExistence type="predicted"/>
<reference evidence="3 4" key="1">
    <citation type="journal article" date="2014" name="Nature">
        <title>The genomic substrate for adaptive radiation in African cichlid fish.</title>
        <authorList>
            <person name="Brawand D."/>
            <person name="Wagner C.E."/>
            <person name="Li Y.I."/>
            <person name="Malinsky M."/>
            <person name="Keller I."/>
            <person name="Fan S."/>
            <person name="Simakov O."/>
            <person name="Ng A.Y."/>
            <person name="Lim Z.W."/>
            <person name="Bezault E."/>
            <person name="Turner-Maier J."/>
            <person name="Johnson J."/>
            <person name="Alcazar R."/>
            <person name="Noh H.J."/>
            <person name="Russell P."/>
            <person name="Aken B."/>
            <person name="Alfoldi J."/>
            <person name="Amemiya C."/>
            <person name="Azzouzi N."/>
            <person name="Baroiller J.F."/>
            <person name="Barloy-Hubler F."/>
            <person name="Berlin A."/>
            <person name="Bloomquist R."/>
            <person name="Carleton K.L."/>
            <person name="Conte M.A."/>
            <person name="D'Cotta H."/>
            <person name="Eshel O."/>
            <person name="Gaffney L."/>
            <person name="Galibert F."/>
            <person name="Gante H.F."/>
            <person name="Gnerre S."/>
            <person name="Greuter L."/>
            <person name="Guyon R."/>
            <person name="Haddad N.S."/>
            <person name="Haerty W."/>
            <person name="Harris R.M."/>
            <person name="Hofmann H.A."/>
            <person name="Hourlier T."/>
            <person name="Hulata G."/>
            <person name="Jaffe D.B."/>
            <person name="Lara M."/>
            <person name="Lee A.P."/>
            <person name="MacCallum I."/>
            <person name="Mwaiko S."/>
            <person name="Nikaido M."/>
            <person name="Nishihara H."/>
            <person name="Ozouf-Costaz C."/>
            <person name="Penman D.J."/>
            <person name="Przybylski D."/>
            <person name="Rakotomanga M."/>
            <person name="Renn S.C.P."/>
            <person name="Ribeiro F.J."/>
            <person name="Ron M."/>
            <person name="Salzburger W."/>
            <person name="Sanchez-Pulido L."/>
            <person name="Santos M.E."/>
            <person name="Searle S."/>
            <person name="Sharpe T."/>
            <person name="Swofford R."/>
            <person name="Tan F.J."/>
            <person name="Williams L."/>
            <person name="Young S."/>
            <person name="Yin S."/>
            <person name="Okada N."/>
            <person name="Kocher T.D."/>
            <person name="Miska E.A."/>
            <person name="Lander E.S."/>
            <person name="Venkatesh B."/>
            <person name="Fernald R.D."/>
            <person name="Meyer A."/>
            <person name="Ponting C.P."/>
            <person name="Streelman J.T."/>
            <person name="Lindblad-Toh K."/>
            <person name="Seehausen O."/>
            <person name="Di Palma F."/>
        </authorList>
    </citation>
    <scope>NUCLEOTIDE SEQUENCE</scope>
</reference>
<evidence type="ECO:0000313" key="4">
    <source>
        <dbReference type="Proteomes" id="UP000265160"/>
    </source>
</evidence>
<name>A0A3P9B430_9CICH</name>
<keyword evidence="2" id="KW-1133">Transmembrane helix</keyword>
<dbReference type="SMART" id="SM00191">
    <property type="entry name" value="Int_alpha"/>
    <property type="match status" value="1"/>
</dbReference>
<dbReference type="InterPro" id="IPR028994">
    <property type="entry name" value="Integrin_alpha_N"/>
</dbReference>
<evidence type="ECO:0000256" key="1">
    <source>
        <dbReference type="PROSITE-ProRule" id="PRU00803"/>
    </source>
</evidence>
<keyword evidence="2" id="KW-0812">Transmembrane</keyword>
<dbReference type="PROSITE" id="PS51470">
    <property type="entry name" value="FG_GAP"/>
    <property type="match status" value="1"/>
</dbReference>
<dbReference type="Gene3D" id="2.130.10.130">
    <property type="entry name" value="Integrin alpha, N-terminal"/>
    <property type="match status" value="1"/>
</dbReference>
<dbReference type="AlphaFoldDB" id="A0A3P9B430"/>
<feature type="repeat" description="FG-GAP" evidence="1">
    <location>
        <begin position="30"/>
        <end position="97"/>
    </location>
</feature>
<dbReference type="GO" id="GO:0008305">
    <property type="term" value="C:integrin complex"/>
    <property type="evidence" value="ECO:0007669"/>
    <property type="project" value="TreeGrafter"/>
</dbReference>
<dbReference type="GO" id="GO:0007229">
    <property type="term" value="P:integrin-mediated signaling pathway"/>
    <property type="evidence" value="ECO:0007669"/>
    <property type="project" value="TreeGrafter"/>
</dbReference>
<keyword evidence="4" id="KW-1185">Reference proteome</keyword>
<dbReference type="GO" id="GO:0050900">
    <property type="term" value="P:leukocyte migration"/>
    <property type="evidence" value="ECO:0007669"/>
    <property type="project" value="TreeGrafter"/>
</dbReference>
<dbReference type="GO" id="GO:0007160">
    <property type="term" value="P:cell-matrix adhesion"/>
    <property type="evidence" value="ECO:0007669"/>
    <property type="project" value="TreeGrafter"/>
</dbReference>
<reference evidence="3" key="2">
    <citation type="submission" date="2025-08" db="UniProtKB">
        <authorList>
            <consortium name="Ensembl"/>
        </authorList>
    </citation>
    <scope>IDENTIFICATION</scope>
</reference>
<dbReference type="SUPFAM" id="SSF69318">
    <property type="entry name" value="Integrin alpha N-terminal domain"/>
    <property type="match status" value="1"/>
</dbReference>
<dbReference type="PANTHER" id="PTHR23220">
    <property type="entry name" value="INTEGRIN ALPHA"/>
    <property type="match status" value="1"/>
</dbReference>
<dbReference type="Proteomes" id="UP000265160">
    <property type="component" value="LG4"/>
</dbReference>
<evidence type="ECO:0000313" key="3">
    <source>
        <dbReference type="Ensembl" id="ENSMZEP00005004655.1"/>
    </source>
</evidence>
<dbReference type="GO" id="GO:0005178">
    <property type="term" value="F:integrin binding"/>
    <property type="evidence" value="ECO:0007669"/>
    <property type="project" value="TreeGrafter"/>
</dbReference>
<dbReference type="InterPro" id="IPR013519">
    <property type="entry name" value="Int_alpha_beta-p"/>
</dbReference>
<dbReference type="PANTHER" id="PTHR23220:SF89">
    <property type="entry name" value="INTEGRIN ALPHA-3"/>
    <property type="match status" value="1"/>
</dbReference>
<sequence length="147" mass="15830">RGPGGACVRQPRLCVCMLLVVGISVCAAFNLDTSFPLLKMGERGSLFGFSVALHQDLKTESYLLLVGAPREKAEPNVPANHTGGVYTCPISANQSDCRRMKLIDPSESHVSLDMWLGVSVASQGRPGGRVLVSLCSDWLIIFLLVRS</sequence>
<protein>
    <recommendedName>
        <fullName evidence="5">Integrin alpha-2 domain-containing protein</fullName>
    </recommendedName>
</protein>
<dbReference type="GeneTree" id="ENSGT00940000157746"/>
<keyword evidence="2" id="KW-0472">Membrane</keyword>
<reference evidence="3" key="3">
    <citation type="submission" date="2025-09" db="UniProtKB">
        <authorList>
            <consortium name="Ensembl"/>
        </authorList>
    </citation>
    <scope>IDENTIFICATION</scope>
</reference>